<name>A0A318JNI0_9NOCA</name>
<evidence type="ECO:0000256" key="4">
    <source>
        <dbReference type="ARBA" id="ARBA00023002"/>
    </source>
</evidence>
<evidence type="ECO:0000313" key="10">
    <source>
        <dbReference type="Proteomes" id="UP000247569"/>
    </source>
</evidence>
<dbReference type="InterPro" id="IPR050259">
    <property type="entry name" value="SDR"/>
</dbReference>
<dbReference type="SMART" id="SM00822">
    <property type="entry name" value="PKS_KR"/>
    <property type="match status" value="1"/>
</dbReference>
<accession>A0A318JNI0</accession>
<dbReference type="PANTHER" id="PTHR42879">
    <property type="entry name" value="3-OXOACYL-(ACYL-CARRIER-PROTEIN) REDUCTASE"/>
    <property type="match status" value="1"/>
</dbReference>
<dbReference type="RefSeq" id="WP_051187464.1">
    <property type="nucleotide sequence ID" value="NZ_QJKF01000021.1"/>
</dbReference>
<dbReference type="InterPro" id="IPR057326">
    <property type="entry name" value="KR_dom"/>
</dbReference>
<dbReference type="GO" id="GO:0004316">
    <property type="term" value="F:3-oxoacyl-[acyl-carrier-protein] reductase (NADPH) activity"/>
    <property type="evidence" value="ECO:0007669"/>
    <property type="project" value="UniProtKB-EC"/>
</dbReference>
<dbReference type="AlphaFoldDB" id="A0A318JNI0"/>
<keyword evidence="3" id="KW-0134">Cell wall</keyword>
<dbReference type="Pfam" id="PF00106">
    <property type="entry name" value="adh_short"/>
    <property type="match status" value="1"/>
</dbReference>
<dbReference type="OrthoDB" id="9808187at2"/>
<protein>
    <recommendedName>
        <fullName evidence="5">3-oxoacyl-[acyl-carrier-protein] reductase MabA</fullName>
    </recommendedName>
</protein>
<evidence type="ECO:0000313" key="9">
    <source>
        <dbReference type="EMBL" id="PXX55551.1"/>
    </source>
</evidence>
<dbReference type="FunFam" id="3.40.50.720:FF:000173">
    <property type="entry name" value="3-oxoacyl-[acyl-carrier protein] reductase"/>
    <property type="match status" value="1"/>
</dbReference>
<dbReference type="NCBIfam" id="NF009466">
    <property type="entry name" value="PRK12826.1-2"/>
    <property type="match status" value="1"/>
</dbReference>
<keyword evidence="4" id="KW-0560">Oxidoreductase</keyword>
<dbReference type="PRINTS" id="PR00081">
    <property type="entry name" value="GDHRDH"/>
</dbReference>
<proteinExistence type="inferred from homology"/>
<comment type="caution">
    <text evidence="9">The sequence shown here is derived from an EMBL/GenBank/DDBJ whole genome shotgun (WGS) entry which is preliminary data.</text>
</comment>
<dbReference type="PANTHER" id="PTHR42879:SF2">
    <property type="entry name" value="3-OXOACYL-[ACYL-CARRIER-PROTEIN] REDUCTASE FABG"/>
    <property type="match status" value="1"/>
</dbReference>
<evidence type="ECO:0000256" key="2">
    <source>
        <dbReference type="ARBA" id="ARBA00006484"/>
    </source>
</evidence>
<comment type="subcellular location">
    <subcellularLocation>
        <location evidence="1">Secreted</location>
        <location evidence="1">Cell wall</location>
    </subcellularLocation>
</comment>
<comment type="similarity">
    <text evidence="2 7">Belongs to the short-chain dehydrogenases/reductases (SDR) family.</text>
</comment>
<evidence type="ECO:0000259" key="8">
    <source>
        <dbReference type="SMART" id="SM00822"/>
    </source>
</evidence>
<sequence length="264" mass="26988">MTRPEPAPRLHGRVALVTGASRGIGRATALRLAAEGASVAVNYRAGAAAAGEVVAEIEAGGGKAVAIAADVGDADAARRLIEQAVADLGGLDILVNNAGIARDGLIFNLAPEDWAEVMRTNFGGVFNCTKAAMSHFMAQRDGVIVNVSSVMGEAGWIGESNYAASKAAINSFTRCSALELARFGIRVNAVLPGFTPTDLVAGLVAKDGGRTIKQQIPCREFASPEQVADVVTFLAGPNSAYMTGSLLRVDGGAGAALGLGRPKL</sequence>
<evidence type="ECO:0000256" key="1">
    <source>
        <dbReference type="ARBA" id="ARBA00004191"/>
    </source>
</evidence>
<evidence type="ECO:0000256" key="3">
    <source>
        <dbReference type="ARBA" id="ARBA00022512"/>
    </source>
</evidence>
<dbReference type="InterPro" id="IPR002347">
    <property type="entry name" value="SDR_fam"/>
</dbReference>
<evidence type="ECO:0000256" key="6">
    <source>
        <dbReference type="ARBA" id="ARBA00047400"/>
    </source>
</evidence>
<keyword evidence="3" id="KW-0964">Secreted</keyword>
<evidence type="ECO:0000256" key="7">
    <source>
        <dbReference type="RuleBase" id="RU000363"/>
    </source>
</evidence>
<dbReference type="Gene3D" id="3.40.50.720">
    <property type="entry name" value="NAD(P)-binding Rossmann-like Domain"/>
    <property type="match status" value="1"/>
</dbReference>
<dbReference type="EMBL" id="QJKF01000021">
    <property type="protein sequence ID" value="PXX55551.1"/>
    <property type="molecule type" value="Genomic_DNA"/>
</dbReference>
<dbReference type="InterPro" id="IPR036291">
    <property type="entry name" value="NAD(P)-bd_dom_sf"/>
</dbReference>
<reference evidence="9 10" key="1">
    <citation type="submission" date="2018-05" db="EMBL/GenBank/DDBJ databases">
        <title>Genomic Encyclopedia of Type Strains, Phase IV (KMG-IV): sequencing the most valuable type-strain genomes for metagenomic binning, comparative biology and taxonomic classification.</title>
        <authorList>
            <person name="Goeker M."/>
        </authorList>
    </citation>
    <scope>NUCLEOTIDE SEQUENCE [LARGE SCALE GENOMIC DNA]</scope>
    <source>
        <strain evidence="9 10">DSM 44704</strain>
    </source>
</reference>
<organism evidence="9 10">
    <name type="scientific">Nocardia tenerifensis</name>
    <dbReference type="NCBI Taxonomy" id="228006"/>
    <lineage>
        <taxon>Bacteria</taxon>
        <taxon>Bacillati</taxon>
        <taxon>Actinomycetota</taxon>
        <taxon>Actinomycetes</taxon>
        <taxon>Mycobacteriales</taxon>
        <taxon>Nocardiaceae</taxon>
        <taxon>Nocardia</taxon>
    </lineage>
</organism>
<dbReference type="Proteomes" id="UP000247569">
    <property type="component" value="Unassembled WGS sequence"/>
</dbReference>
<feature type="domain" description="Ketoreductase" evidence="8">
    <location>
        <begin position="13"/>
        <end position="193"/>
    </location>
</feature>
<gene>
    <name evidence="9" type="ORF">DFR70_12120</name>
</gene>
<dbReference type="SUPFAM" id="SSF51735">
    <property type="entry name" value="NAD(P)-binding Rossmann-fold domains"/>
    <property type="match status" value="1"/>
</dbReference>
<evidence type="ECO:0000256" key="5">
    <source>
        <dbReference type="ARBA" id="ARBA00040781"/>
    </source>
</evidence>
<dbReference type="PRINTS" id="PR00080">
    <property type="entry name" value="SDRFAMILY"/>
</dbReference>
<keyword evidence="10" id="KW-1185">Reference proteome</keyword>
<comment type="catalytic activity">
    <reaction evidence="6">
        <text>a (3R)-hydroxyacyl-[ACP] + NADP(+) = a 3-oxoacyl-[ACP] + NADPH + H(+)</text>
        <dbReference type="Rhea" id="RHEA:17397"/>
        <dbReference type="Rhea" id="RHEA-COMP:9916"/>
        <dbReference type="Rhea" id="RHEA-COMP:9945"/>
        <dbReference type="ChEBI" id="CHEBI:15378"/>
        <dbReference type="ChEBI" id="CHEBI:57783"/>
        <dbReference type="ChEBI" id="CHEBI:58349"/>
        <dbReference type="ChEBI" id="CHEBI:78776"/>
        <dbReference type="ChEBI" id="CHEBI:78827"/>
        <dbReference type="EC" id="1.1.1.100"/>
    </reaction>
    <physiologicalReaction direction="right-to-left" evidence="6">
        <dbReference type="Rhea" id="RHEA:17399"/>
    </physiologicalReaction>
</comment>